<dbReference type="Gene3D" id="2.60.200.20">
    <property type="match status" value="1"/>
</dbReference>
<name>A0A9C6WKB4_ARADU</name>
<dbReference type="InterPro" id="IPR008984">
    <property type="entry name" value="SMAD_FHA_dom_sf"/>
</dbReference>
<protein>
    <submittedName>
        <fullName evidence="3">Uncharacterized protein LOC107461482 isoform X1</fullName>
    </submittedName>
</protein>
<reference evidence="3" key="2">
    <citation type="submission" date="2025-08" db="UniProtKB">
        <authorList>
            <consortium name="RefSeq"/>
        </authorList>
    </citation>
    <scope>IDENTIFICATION</scope>
    <source>
        <tissue evidence="3">Whole plant</tissue>
    </source>
</reference>
<dbReference type="CDD" id="cd22671">
    <property type="entry name" value="FHA_APTX-like"/>
    <property type="match status" value="1"/>
</dbReference>
<dbReference type="Proteomes" id="UP000515211">
    <property type="component" value="Chromosome 8"/>
</dbReference>
<sequence>MAMEVEMEGEDGSKFSLQVTEARNTVIGRGCGGGFHTKDRTVSRRHVSFQLSSDSDDPRVSFEVIGRNPFWVHHGALGLKVFRKFEKGQLELGDRFSLSAITPFWLHFNFNNPAQNVSSSKPQLDIDIDQIDLSQFDPVKEILKTSFWVLGNAEFGFLAIGHEFDDYPKGKIRNVKDWEWFLEEARNDSDDDDDEEGKQRKRMKRKRKKKKGPEENEDDEEWGGESDDEGKDLVSNMSKGKKRACYSTRSKDRKSGSTSSKRKRDTKINQTFEDDEDDETLGGFIVDDEENDQQEELDDDDDEEEEEFEEEEEEED</sequence>
<dbReference type="AlphaFoldDB" id="A0A9C6WKB4"/>
<proteinExistence type="predicted"/>
<dbReference type="RefSeq" id="XP_052108934.1">
    <property type="nucleotide sequence ID" value="XM_052252974.1"/>
</dbReference>
<reference evidence="2" key="1">
    <citation type="journal article" date="2016" name="Nat. Genet.">
        <title>The genome sequences of Arachis duranensis and Arachis ipaensis, the diploid ancestors of cultivated peanut.</title>
        <authorList>
            <person name="Bertioli D.J."/>
            <person name="Cannon S.B."/>
            <person name="Froenicke L."/>
            <person name="Huang G."/>
            <person name="Farmer A.D."/>
            <person name="Cannon E.K."/>
            <person name="Liu X."/>
            <person name="Gao D."/>
            <person name="Clevenger J."/>
            <person name="Dash S."/>
            <person name="Ren L."/>
            <person name="Moretzsohn M.C."/>
            <person name="Shirasawa K."/>
            <person name="Huang W."/>
            <person name="Vidigal B."/>
            <person name="Abernathy B."/>
            <person name="Chu Y."/>
            <person name="Niederhuth C.E."/>
            <person name="Umale P."/>
            <person name="Araujo A.C."/>
            <person name="Kozik A."/>
            <person name="Kim K.D."/>
            <person name="Burow M.D."/>
            <person name="Varshney R.K."/>
            <person name="Wang X."/>
            <person name="Zhang X."/>
            <person name="Barkley N."/>
            <person name="Guimaraes P.M."/>
            <person name="Isobe S."/>
            <person name="Guo B."/>
            <person name="Liao B."/>
            <person name="Stalker H.T."/>
            <person name="Schmitz R.J."/>
            <person name="Scheffler B.E."/>
            <person name="Leal-Bertioli S.C."/>
            <person name="Xun X."/>
            <person name="Jackson S.A."/>
            <person name="Michelmore R."/>
            <person name="Ozias-Akins P."/>
        </authorList>
    </citation>
    <scope>NUCLEOTIDE SEQUENCE [LARGE SCALE GENOMIC DNA]</scope>
    <source>
        <strain evidence="2">cv. V14167</strain>
    </source>
</reference>
<feature type="compositionally biased region" description="Basic residues" evidence="1">
    <location>
        <begin position="199"/>
        <end position="211"/>
    </location>
</feature>
<keyword evidence="2" id="KW-1185">Reference proteome</keyword>
<evidence type="ECO:0000313" key="3">
    <source>
        <dbReference type="RefSeq" id="XP_052108934.1"/>
    </source>
</evidence>
<feature type="compositionally biased region" description="Acidic residues" evidence="1">
    <location>
        <begin position="215"/>
        <end position="230"/>
    </location>
</feature>
<dbReference type="GeneID" id="107461482"/>
<dbReference type="PANTHER" id="PTHR37733:SF1">
    <property type="entry name" value="SMAD_FHA DOMAIN-CONTAINING PROTEIN"/>
    <property type="match status" value="1"/>
</dbReference>
<accession>A0A9C6WKB4</accession>
<evidence type="ECO:0000256" key="1">
    <source>
        <dbReference type="SAM" id="MobiDB-lite"/>
    </source>
</evidence>
<feature type="region of interest" description="Disordered" evidence="1">
    <location>
        <begin position="187"/>
        <end position="316"/>
    </location>
</feature>
<evidence type="ECO:0000313" key="2">
    <source>
        <dbReference type="Proteomes" id="UP000515211"/>
    </source>
</evidence>
<dbReference type="SUPFAM" id="SSF49879">
    <property type="entry name" value="SMAD/FHA domain"/>
    <property type="match status" value="1"/>
</dbReference>
<gene>
    <name evidence="3" type="primary">LOC107461482</name>
</gene>
<dbReference type="PANTHER" id="PTHR37733">
    <property type="entry name" value="SMAD/FHA DOMAIN-CONTAINING PROTEIN"/>
    <property type="match status" value="1"/>
</dbReference>
<feature type="compositionally biased region" description="Acidic residues" evidence="1">
    <location>
        <begin position="272"/>
        <end position="316"/>
    </location>
</feature>
<organism evidence="2 3">
    <name type="scientific">Arachis duranensis</name>
    <name type="common">Wild peanut</name>
    <dbReference type="NCBI Taxonomy" id="130453"/>
    <lineage>
        <taxon>Eukaryota</taxon>
        <taxon>Viridiplantae</taxon>
        <taxon>Streptophyta</taxon>
        <taxon>Embryophyta</taxon>
        <taxon>Tracheophyta</taxon>
        <taxon>Spermatophyta</taxon>
        <taxon>Magnoliopsida</taxon>
        <taxon>eudicotyledons</taxon>
        <taxon>Gunneridae</taxon>
        <taxon>Pentapetalae</taxon>
        <taxon>rosids</taxon>
        <taxon>fabids</taxon>
        <taxon>Fabales</taxon>
        <taxon>Fabaceae</taxon>
        <taxon>Papilionoideae</taxon>
        <taxon>50 kb inversion clade</taxon>
        <taxon>dalbergioids sensu lato</taxon>
        <taxon>Dalbergieae</taxon>
        <taxon>Pterocarpus clade</taxon>
        <taxon>Arachis</taxon>
    </lineage>
</organism>